<dbReference type="OMA" id="PMPFVVH"/>
<dbReference type="STRING" id="6290.A0A0N4VU28"/>
<protein>
    <submittedName>
        <fullName evidence="13">Nanos-type domain-containing protein</fullName>
    </submittedName>
</protein>
<feature type="region of interest" description="Disordered" evidence="9">
    <location>
        <begin position="231"/>
        <end position="272"/>
    </location>
</feature>
<evidence type="ECO:0000256" key="6">
    <source>
        <dbReference type="ARBA" id="ARBA00022845"/>
    </source>
</evidence>
<dbReference type="OrthoDB" id="5870823at2759"/>
<keyword evidence="12" id="KW-1185">Reference proteome</keyword>
<dbReference type="PANTHER" id="PTHR12887">
    <property type="entry name" value="NANOS PROTEIN"/>
    <property type="match status" value="1"/>
</dbReference>
<dbReference type="AlphaFoldDB" id="A0A0N4VU28"/>
<reference evidence="11 12" key="2">
    <citation type="submission" date="2018-11" db="EMBL/GenBank/DDBJ databases">
        <authorList>
            <consortium name="Pathogen Informatics"/>
        </authorList>
    </citation>
    <scope>NUCLEOTIDE SEQUENCE [LARGE SCALE GENOMIC DNA]</scope>
    <source>
        <strain evidence="11 12">MHpl1</strain>
    </source>
</reference>
<dbReference type="WBParaSite" id="HPLM_0000079501-mRNA-1">
    <property type="protein sequence ID" value="HPLM_0000079501-mRNA-1"/>
    <property type="gene ID" value="HPLM_0000079501"/>
</dbReference>
<evidence type="ECO:0000313" key="13">
    <source>
        <dbReference type="WBParaSite" id="HPLM_0000079501-mRNA-1"/>
    </source>
</evidence>
<evidence type="ECO:0000259" key="10">
    <source>
        <dbReference type="PROSITE" id="PS51522"/>
    </source>
</evidence>
<evidence type="ECO:0000313" key="12">
    <source>
        <dbReference type="Proteomes" id="UP000268014"/>
    </source>
</evidence>
<evidence type="ECO:0000256" key="4">
    <source>
        <dbReference type="ARBA" id="ARBA00022771"/>
    </source>
</evidence>
<dbReference type="InterPro" id="IPR008705">
    <property type="entry name" value="Nanos/Xcar2"/>
</dbReference>
<dbReference type="Pfam" id="PF05741">
    <property type="entry name" value="zf-nanos"/>
    <property type="match status" value="1"/>
</dbReference>
<evidence type="ECO:0000256" key="3">
    <source>
        <dbReference type="ARBA" id="ARBA00022723"/>
    </source>
</evidence>
<organism evidence="13">
    <name type="scientific">Haemonchus placei</name>
    <name type="common">Barber's pole worm</name>
    <dbReference type="NCBI Taxonomy" id="6290"/>
    <lineage>
        <taxon>Eukaryota</taxon>
        <taxon>Metazoa</taxon>
        <taxon>Ecdysozoa</taxon>
        <taxon>Nematoda</taxon>
        <taxon>Chromadorea</taxon>
        <taxon>Rhabditida</taxon>
        <taxon>Rhabditina</taxon>
        <taxon>Rhabditomorpha</taxon>
        <taxon>Strongyloidea</taxon>
        <taxon>Trichostrongylidae</taxon>
        <taxon>Haemonchus</taxon>
    </lineage>
</organism>
<evidence type="ECO:0000256" key="8">
    <source>
        <dbReference type="PROSITE-ProRule" id="PRU00855"/>
    </source>
</evidence>
<keyword evidence="3" id="KW-0479">Metal-binding</keyword>
<feature type="compositionally biased region" description="Gly residues" evidence="9">
    <location>
        <begin position="603"/>
        <end position="624"/>
    </location>
</feature>
<gene>
    <name evidence="11" type="ORF">HPLM_LOCUS796</name>
</gene>
<evidence type="ECO:0000256" key="2">
    <source>
        <dbReference type="ARBA" id="ARBA00022490"/>
    </source>
</evidence>
<keyword evidence="7 8" id="KW-0694">RNA-binding</keyword>
<name>A0A0N4VU28_HAEPC</name>
<comment type="similarity">
    <text evidence="8">Belongs to the nanos family.</text>
</comment>
<dbReference type="GO" id="GO:0003723">
    <property type="term" value="F:RNA binding"/>
    <property type="evidence" value="ECO:0007669"/>
    <property type="project" value="UniProtKB-UniRule"/>
</dbReference>
<feature type="compositionally biased region" description="Basic and acidic residues" evidence="9">
    <location>
        <begin position="364"/>
        <end position="380"/>
    </location>
</feature>
<proteinExistence type="inferred from homology"/>
<reference evidence="13" key="1">
    <citation type="submission" date="2017-02" db="UniProtKB">
        <authorList>
            <consortium name="WormBaseParasite"/>
        </authorList>
    </citation>
    <scope>IDENTIFICATION</scope>
</reference>
<dbReference type="PROSITE" id="PS51522">
    <property type="entry name" value="ZF_NANOS"/>
    <property type="match status" value="1"/>
</dbReference>
<keyword evidence="5" id="KW-0862">Zinc</keyword>
<feature type="compositionally biased region" description="Gly residues" evidence="9">
    <location>
        <begin position="1"/>
        <end position="13"/>
    </location>
</feature>
<feature type="compositionally biased region" description="Basic and acidic residues" evidence="9">
    <location>
        <begin position="387"/>
        <end position="405"/>
    </location>
</feature>
<evidence type="ECO:0000256" key="1">
    <source>
        <dbReference type="ARBA" id="ARBA00004496"/>
    </source>
</evidence>
<feature type="domain" description="Nanos-type" evidence="10">
    <location>
        <begin position="509"/>
        <end position="563"/>
    </location>
</feature>
<feature type="compositionally biased region" description="Low complexity" evidence="9">
    <location>
        <begin position="321"/>
        <end position="343"/>
    </location>
</feature>
<feature type="compositionally biased region" description="Low complexity" evidence="9">
    <location>
        <begin position="235"/>
        <end position="249"/>
    </location>
</feature>
<dbReference type="InterPro" id="IPR024161">
    <property type="entry name" value="Znf_nanos-typ"/>
</dbReference>
<evidence type="ECO:0000256" key="7">
    <source>
        <dbReference type="ARBA" id="ARBA00022884"/>
    </source>
</evidence>
<dbReference type="GO" id="GO:0008270">
    <property type="term" value="F:zinc ion binding"/>
    <property type="evidence" value="ECO:0007669"/>
    <property type="project" value="UniProtKB-KW"/>
</dbReference>
<comment type="subcellular location">
    <subcellularLocation>
        <location evidence="1">Cytoplasm</location>
    </subcellularLocation>
</comment>
<keyword evidence="2" id="KW-0963">Cytoplasm</keyword>
<dbReference type="GO" id="GO:0006417">
    <property type="term" value="P:regulation of translation"/>
    <property type="evidence" value="ECO:0007669"/>
    <property type="project" value="UniProtKB-UniRule"/>
</dbReference>
<dbReference type="InterPro" id="IPR038129">
    <property type="entry name" value="Nanos_sf"/>
</dbReference>
<evidence type="ECO:0000256" key="5">
    <source>
        <dbReference type="ARBA" id="ARBA00022833"/>
    </source>
</evidence>
<accession>A0A0N4VU28</accession>
<evidence type="ECO:0000256" key="9">
    <source>
        <dbReference type="SAM" id="MobiDB-lite"/>
    </source>
</evidence>
<feature type="compositionally biased region" description="Polar residues" evidence="9">
    <location>
        <begin position="250"/>
        <end position="261"/>
    </location>
</feature>
<dbReference type="EMBL" id="UZAF01000748">
    <property type="protein sequence ID" value="VDO06409.1"/>
    <property type="molecule type" value="Genomic_DNA"/>
</dbReference>
<keyword evidence="4 8" id="KW-0863">Zinc-finger</keyword>
<feature type="region of interest" description="Disordered" evidence="9">
    <location>
        <begin position="299"/>
        <end position="442"/>
    </location>
</feature>
<feature type="compositionally biased region" description="Basic and acidic residues" evidence="9">
    <location>
        <begin position="414"/>
        <end position="428"/>
    </location>
</feature>
<keyword evidence="6 8" id="KW-0810">Translation regulation</keyword>
<sequence>MGYYGMGGGGGMGTMPLQRPPIPSGYESDVVPSQHQVQPHQMQQPMSHYYSPNQPPPNSVNYQQIQAGNGHPGYSGPPMQQEHQQQQPPPQMNQPPQAMITVQQRGGGQFIMPVPHPQMVTPQYLGQQVVPAGMHYPPAGMYMQPTVRPAVFLPRAEVGYAPVEPSQHVMVPMPFVVHPMPPNQAAADQAPAPYQQGVVEQQPPMAMEQFSEPDFGTGIAPVQPVRPMSMPPGMPAGVQPMMGMMPPQQSSNESRSATSSIPPLVGPSAGYGPSPHPRMYGFPPSGMAPPFMVTPHFGVPHMMQSSPSRGRSSRTNSGFRNSSSFQPKSKQSNSPQSFSRQSSVAETPKDDARAAEMIAAASAEVEKLSLKAGEMNRIEVETVQQEQEEKKNETVVEEEQKKDEVTEAPLRAESPLEEKPSPETEVTKELPPPTVAETKNDKRTTVPIVAVAPVMSVKPEVVQAKEKELNEDELPEKENLELRIKDAPPLASVQPMPASDTSTTPIKLDCTFCRNLGLSEEVATSHVIRAPDGKVTCPELRKRSCSLCGATGENSHSAVFCPLKSQQSIGGPVSDAPRISHSAPQRPPSTYSKSIGGERRGGYRGGYGGGHRGGYQQGRGGGRFQSGNRRFN</sequence>
<feature type="region of interest" description="Disordered" evidence="9">
    <location>
        <begin position="1"/>
        <end position="96"/>
    </location>
</feature>
<dbReference type="GO" id="GO:0005737">
    <property type="term" value="C:cytoplasm"/>
    <property type="evidence" value="ECO:0007669"/>
    <property type="project" value="UniProtKB-SubCell"/>
</dbReference>
<feature type="compositionally biased region" description="Low complexity" evidence="9">
    <location>
        <begin position="77"/>
        <end position="86"/>
    </location>
</feature>
<feature type="region of interest" description="Disordered" evidence="9">
    <location>
        <begin position="570"/>
        <end position="632"/>
    </location>
</feature>
<feature type="compositionally biased region" description="Polar residues" evidence="9">
    <location>
        <begin position="303"/>
        <end position="320"/>
    </location>
</feature>
<dbReference type="Proteomes" id="UP000268014">
    <property type="component" value="Unassembled WGS sequence"/>
</dbReference>
<dbReference type="Gene3D" id="4.10.60.30">
    <property type="entry name" value="Nanos, RNA-binding domain"/>
    <property type="match status" value="1"/>
</dbReference>
<evidence type="ECO:0000313" key="11">
    <source>
        <dbReference type="EMBL" id="VDO06409.1"/>
    </source>
</evidence>
<feature type="compositionally biased region" description="Low complexity" evidence="9">
    <location>
        <begin position="30"/>
        <end position="48"/>
    </location>
</feature>